<reference evidence="1 2" key="1">
    <citation type="submission" date="2015-10" db="EMBL/GenBank/DDBJ databases">
        <title>Genome sequencing and analysis of members of genus Stenotrophomonas.</title>
        <authorList>
            <person name="Patil P.P."/>
            <person name="Midha S."/>
            <person name="Patil P.B."/>
        </authorList>
    </citation>
    <scope>NUCLEOTIDE SEQUENCE [LARGE SCALE GENOMIC DNA]</scope>
    <source>
        <strain evidence="1 2">JCM 9942</strain>
    </source>
</reference>
<gene>
    <name evidence="1" type="ORF">ARC78_11640</name>
</gene>
<dbReference type="RefSeq" id="WP_054656764.1">
    <property type="nucleotide sequence ID" value="NZ_BAZI01000002.1"/>
</dbReference>
<evidence type="ECO:0000313" key="1">
    <source>
        <dbReference type="EMBL" id="KRG41238.1"/>
    </source>
</evidence>
<keyword evidence="2" id="KW-1185">Reference proteome</keyword>
<accession>A0A0R0A858</accession>
<dbReference type="AlphaFoldDB" id="A0A0R0A858"/>
<name>A0A0R0A858_9GAMM</name>
<protein>
    <recommendedName>
        <fullName evidence="3">DUF3301 domain-containing protein</fullName>
    </recommendedName>
</protein>
<evidence type="ECO:0000313" key="2">
    <source>
        <dbReference type="Proteomes" id="UP000050836"/>
    </source>
</evidence>
<evidence type="ECO:0008006" key="3">
    <source>
        <dbReference type="Google" id="ProtNLM"/>
    </source>
</evidence>
<dbReference type="InterPro" id="IPR021732">
    <property type="entry name" value="DUF3301"/>
</dbReference>
<proteinExistence type="predicted"/>
<comment type="caution">
    <text evidence="1">The sequence shown here is derived from an EMBL/GenBank/DDBJ whole genome shotgun (WGS) entry which is preliminary data.</text>
</comment>
<dbReference type="Proteomes" id="UP000050836">
    <property type="component" value="Unassembled WGS sequence"/>
</dbReference>
<organism evidence="1 2">
    <name type="scientific">Stenotrophomonas pictorum JCM 9942</name>
    <dbReference type="NCBI Taxonomy" id="1236960"/>
    <lineage>
        <taxon>Bacteria</taxon>
        <taxon>Pseudomonadati</taxon>
        <taxon>Pseudomonadota</taxon>
        <taxon>Gammaproteobacteria</taxon>
        <taxon>Lysobacterales</taxon>
        <taxon>Lysobacteraceae</taxon>
        <taxon>Stenotrophomonas</taxon>
    </lineage>
</organism>
<dbReference type="EMBL" id="LLXS01000028">
    <property type="protein sequence ID" value="KRG41238.1"/>
    <property type="molecule type" value="Genomic_DNA"/>
</dbReference>
<dbReference type="OrthoDB" id="5959530at2"/>
<dbReference type="Pfam" id="PF11743">
    <property type="entry name" value="DUF3301"/>
    <property type="match status" value="1"/>
</dbReference>
<sequence length="116" mass="12830">MPTLLILMIIGAIGFALWDTGRAAAERASELGRNACRAADVQWLDHSVHATGMRLRRLPSGWLGFERSFRFDYSYDGIERHTGRLVLLGRELVSFSGPAAAQIGKIRQSGEEAEDI</sequence>